<dbReference type="PANTHER" id="PTHR35177:SF2">
    <property type="entry name" value="HYDROGENASE MATURATION FACTOR HYBG"/>
    <property type="match status" value="1"/>
</dbReference>
<evidence type="ECO:0000256" key="1">
    <source>
        <dbReference type="ARBA" id="ARBA00006018"/>
    </source>
</evidence>
<dbReference type="Gene3D" id="2.30.30.140">
    <property type="match status" value="1"/>
</dbReference>
<dbReference type="InterPro" id="IPR019812">
    <property type="entry name" value="Hydgase_assmbl_chp_CS"/>
</dbReference>
<organism evidence="2 3">
    <name type="scientific">Candidatus Kuenenbacteria bacterium HGW-Kuenenbacteria-1</name>
    <dbReference type="NCBI Taxonomy" id="2013812"/>
    <lineage>
        <taxon>Bacteria</taxon>
        <taxon>Candidatus Kueneniibacteriota</taxon>
    </lineage>
</organism>
<dbReference type="GO" id="GO:0051604">
    <property type="term" value="P:protein maturation"/>
    <property type="evidence" value="ECO:0007669"/>
    <property type="project" value="TreeGrafter"/>
</dbReference>
<accession>A0A2N1UNH3</accession>
<dbReference type="PROSITE" id="PS01097">
    <property type="entry name" value="HUPF_HYPC"/>
    <property type="match status" value="1"/>
</dbReference>
<dbReference type="GO" id="GO:0005506">
    <property type="term" value="F:iron ion binding"/>
    <property type="evidence" value="ECO:0007669"/>
    <property type="project" value="TreeGrafter"/>
</dbReference>
<dbReference type="Pfam" id="PF01455">
    <property type="entry name" value="HupF_HypC"/>
    <property type="match status" value="1"/>
</dbReference>
<protein>
    <submittedName>
        <fullName evidence="2">HypC/HybG/HupF family hydrogenase formation chaperone</fullName>
    </submittedName>
</protein>
<dbReference type="EMBL" id="PGYQ01000006">
    <property type="protein sequence ID" value="PKL72374.1"/>
    <property type="molecule type" value="Genomic_DNA"/>
</dbReference>
<dbReference type="FunFam" id="2.30.30.140:FF:000022">
    <property type="entry name" value="Hydrogenase assembly chaperone HybG"/>
    <property type="match status" value="1"/>
</dbReference>
<dbReference type="Proteomes" id="UP000233414">
    <property type="component" value="Unassembled WGS sequence"/>
</dbReference>
<name>A0A2N1UNH3_9BACT</name>
<comment type="similarity">
    <text evidence="1">Belongs to the HupF/HypC family.</text>
</comment>
<dbReference type="AlphaFoldDB" id="A0A2N1UNH3"/>
<evidence type="ECO:0000313" key="2">
    <source>
        <dbReference type="EMBL" id="PKL72374.1"/>
    </source>
</evidence>
<dbReference type="InterPro" id="IPR001109">
    <property type="entry name" value="Hydrogenase_HupF/HypC"/>
</dbReference>
<reference evidence="2 3" key="1">
    <citation type="journal article" date="2017" name="ISME J.">
        <title>Potential for microbial H2 and metal transformations associated with novel bacteria and archaea in deep terrestrial subsurface sediments.</title>
        <authorList>
            <person name="Hernsdorf A.W."/>
            <person name="Amano Y."/>
            <person name="Miyakawa K."/>
            <person name="Ise K."/>
            <person name="Suzuki Y."/>
            <person name="Anantharaman K."/>
            <person name="Probst A."/>
            <person name="Burstein D."/>
            <person name="Thomas B.C."/>
            <person name="Banfield J.F."/>
        </authorList>
    </citation>
    <scope>NUCLEOTIDE SEQUENCE [LARGE SCALE GENOMIC DNA]</scope>
    <source>
        <strain evidence="2">HGW-Kuenenbacteria-1</strain>
    </source>
</reference>
<gene>
    <name evidence="2" type="primary">hypC</name>
    <name evidence="2" type="ORF">CVV26_01760</name>
</gene>
<comment type="caution">
    <text evidence="2">The sequence shown here is derived from an EMBL/GenBank/DDBJ whole genome shotgun (WGS) entry which is preliminary data.</text>
</comment>
<sequence length="63" mass="7110">MCLAIPGKIIKINKEKAIVDFDGIKKEINISLVKVKIKDYVIIHAGFAIQKIEKQEAIEALKF</sequence>
<proteinExistence type="inferred from homology"/>
<evidence type="ECO:0000313" key="3">
    <source>
        <dbReference type="Proteomes" id="UP000233414"/>
    </source>
</evidence>
<dbReference type="SUPFAM" id="SSF159127">
    <property type="entry name" value="HupF/HypC-like"/>
    <property type="match status" value="1"/>
</dbReference>
<dbReference type="PANTHER" id="PTHR35177">
    <property type="entry name" value="HYDROGENASE MATURATION FACTOR HYBG"/>
    <property type="match status" value="1"/>
</dbReference>
<dbReference type="GO" id="GO:1902670">
    <property type="term" value="F:carbon dioxide binding"/>
    <property type="evidence" value="ECO:0007669"/>
    <property type="project" value="TreeGrafter"/>
</dbReference>
<dbReference type="NCBIfam" id="TIGR00074">
    <property type="entry name" value="hypC_hupF"/>
    <property type="match status" value="1"/>
</dbReference>